<dbReference type="GO" id="GO:0005975">
    <property type="term" value="P:carbohydrate metabolic process"/>
    <property type="evidence" value="ECO:0007669"/>
    <property type="project" value="InterPro"/>
</dbReference>
<dbReference type="SUPFAM" id="SSF51569">
    <property type="entry name" value="Aldolase"/>
    <property type="match status" value="1"/>
</dbReference>
<sequence length="293" mass="33397">MREFSSKIFIDGGEPEETKLASEILLKQTGRPLDGQTTNPTLIAKKLRDQNSKFKTQNSKLTEEMALSEYKRIVQEMSKIIPKGSISIQVFADKYTSFEEMLDQARDRAGWIKNASIKFPCTQEGLKAAGTACMEMPINITLVFSQNQAAAVYAATKNNKYPIFISPFVGRLDDKGENGMDVVKNIIRMYKNGDGHVEVLTASIRNIEHILYAIQLKSDIMTIPYKVFRLWADNKFGAPDSNYVYKPDNLKEIPYRDNIELGKDFREYDLSHPLTDAGIERFYSDWTGMFEQI</sequence>
<organism evidence="2 3">
    <name type="scientific">Candidatus Gottesmanbacteria bacterium RIFCSPHIGHO2_01_FULL_40_15</name>
    <dbReference type="NCBI Taxonomy" id="1798376"/>
    <lineage>
        <taxon>Bacteria</taxon>
        <taxon>Candidatus Gottesmaniibacteriota</taxon>
    </lineage>
</organism>
<reference evidence="2 3" key="1">
    <citation type="journal article" date="2016" name="Nat. Commun.">
        <title>Thousands of microbial genomes shed light on interconnected biogeochemical processes in an aquifer system.</title>
        <authorList>
            <person name="Anantharaman K."/>
            <person name="Brown C.T."/>
            <person name="Hug L.A."/>
            <person name="Sharon I."/>
            <person name="Castelle C.J."/>
            <person name="Probst A.J."/>
            <person name="Thomas B.C."/>
            <person name="Singh A."/>
            <person name="Wilkins M.J."/>
            <person name="Karaoz U."/>
            <person name="Brodie E.L."/>
            <person name="Williams K.H."/>
            <person name="Hubbard S.S."/>
            <person name="Banfield J.F."/>
        </authorList>
    </citation>
    <scope>NUCLEOTIDE SEQUENCE [LARGE SCALE GENOMIC DNA]</scope>
</reference>
<dbReference type="EMBL" id="MFJF01000018">
    <property type="protein sequence ID" value="OGG06215.1"/>
    <property type="molecule type" value="Genomic_DNA"/>
</dbReference>
<evidence type="ECO:0000313" key="3">
    <source>
        <dbReference type="Proteomes" id="UP000177354"/>
    </source>
</evidence>
<accession>A0A1F5Z1H1</accession>
<dbReference type="InterPro" id="IPR013785">
    <property type="entry name" value="Aldolase_TIM"/>
</dbReference>
<gene>
    <name evidence="2" type="ORF">A2777_06455</name>
</gene>
<dbReference type="PANTHER" id="PTHR10683:SF40">
    <property type="entry name" value="FRUCTOSE-6-PHOSPHATE ALDOLASE 1-RELATED"/>
    <property type="match status" value="1"/>
</dbReference>
<dbReference type="AlphaFoldDB" id="A0A1F5Z1H1"/>
<dbReference type="PANTHER" id="PTHR10683">
    <property type="entry name" value="TRANSALDOLASE"/>
    <property type="match status" value="1"/>
</dbReference>
<dbReference type="InterPro" id="IPR001585">
    <property type="entry name" value="TAL/FSA"/>
</dbReference>
<proteinExistence type="predicted"/>
<evidence type="ECO:0000313" key="2">
    <source>
        <dbReference type="EMBL" id="OGG06215.1"/>
    </source>
</evidence>
<dbReference type="Gene3D" id="3.20.20.70">
    <property type="entry name" value="Aldolase class I"/>
    <property type="match status" value="1"/>
</dbReference>
<evidence type="ECO:0008006" key="4">
    <source>
        <dbReference type="Google" id="ProtNLM"/>
    </source>
</evidence>
<name>A0A1F5Z1H1_9BACT</name>
<evidence type="ECO:0000256" key="1">
    <source>
        <dbReference type="ARBA" id="ARBA00023270"/>
    </source>
</evidence>
<dbReference type="Pfam" id="PF00923">
    <property type="entry name" value="TAL_FSA"/>
    <property type="match status" value="1"/>
</dbReference>
<keyword evidence="1" id="KW-0704">Schiff base</keyword>
<dbReference type="Proteomes" id="UP000177354">
    <property type="component" value="Unassembled WGS sequence"/>
</dbReference>
<protein>
    <recommendedName>
        <fullName evidence="4">Transaldolase</fullName>
    </recommendedName>
</protein>
<comment type="caution">
    <text evidence="2">The sequence shown here is derived from an EMBL/GenBank/DDBJ whole genome shotgun (WGS) entry which is preliminary data.</text>
</comment>